<dbReference type="PANTHER" id="PTHR11699">
    <property type="entry name" value="ALDEHYDE DEHYDROGENASE-RELATED"/>
    <property type="match status" value="1"/>
</dbReference>
<dbReference type="KEGG" id="bvo:Pan97_05790"/>
<dbReference type="FunFam" id="3.40.605.10:FF:000011">
    <property type="entry name" value="ALD5p Mitochondrial aldehyde dehydrogenase"/>
    <property type="match status" value="1"/>
</dbReference>
<dbReference type="FunFam" id="3.40.605.10:FF:000026">
    <property type="entry name" value="Aldehyde dehydrogenase, putative"/>
    <property type="match status" value="1"/>
</dbReference>
<organism evidence="7 8">
    <name type="scientific">Bremerella volcania</name>
    <dbReference type="NCBI Taxonomy" id="2527984"/>
    <lineage>
        <taxon>Bacteria</taxon>
        <taxon>Pseudomonadati</taxon>
        <taxon>Planctomycetota</taxon>
        <taxon>Planctomycetia</taxon>
        <taxon>Pirellulales</taxon>
        <taxon>Pirellulaceae</taxon>
        <taxon>Bremerella</taxon>
    </lineage>
</organism>
<keyword evidence="3" id="KW-0520">NAD</keyword>
<comment type="similarity">
    <text evidence="1 5">Belongs to the aldehyde dehydrogenase family.</text>
</comment>
<dbReference type="Gene3D" id="3.40.309.10">
    <property type="entry name" value="Aldehyde Dehydrogenase, Chain A, domain 2"/>
    <property type="match status" value="1"/>
</dbReference>
<feature type="domain" description="Aldehyde dehydrogenase" evidence="6">
    <location>
        <begin position="30"/>
        <end position="498"/>
    </location>
</feature>
<dbReference type="CDD" id="cd07091">
    <property type="entry name" value="ALDH_F1-2_Ald2-like"/>
    <property type="match status" value="1"/>
</dbReference>
<dbReference type="InterPro" id="IPR016161">
    <property type="entry name" value="Ald_DH/histidinol_DH"/>
</dbReference>
<evidence type="ECO:0000259" key="6">
    <source>
        <dbReference type="Pfam" id="PF00171"/>
    </source>
</evidence>
<evidence type="ECO:0000256" key="1">
    <source>
        <dbReference type="ARBA" id="ARBA00009986"/>
    </source>
</evidence>
<gene>
    <name evidence="7" type="primary">feaB</name>
    <name evidence="7" type="ORF">Pan97_05790</name>
</gene>
<name>A0A518C304_9BACT</name>
<dbReference type="Pfam" id="PF00171">
    <property type="entry name" value="Aldedh"/>
    <property type="match status" value="1"/>
</dbReference>
<dbReference type="FunFam" id="3.40.309.10:FF:000012">
    <property type="entry name" value="Betaine aldehyde dehydrogenase"/>
    <property type="match status" value="1"/>
</dbReference>
<sequence length="503" mass="53749">MILTTTAPVARPETQAFIDQDHQLLIDGQWVPAVNGKKFDVVNPADGKVIAQVAEGGQQDVNNAVAAARKAFESGPWPAMTASERGKMLWRLADLMEQHIEEFAEIESLDNGKPKAVAAAADVPLAIDLFRYMAGWATKIEGTTIPISVPYLDGAEFHSYTLREPVGVVGQIIPWNFPLLMAAWKLGPALAAGCTVVLKVAEETPLSALRLAHLVQEAGFPPGVVNVITGFGETAGAALSAHPDVDKVAFTGSTEVGKLIVKAAGETNLKKISLELGGKSPNIIMPDADIPAAIAGAANAIFFNHGQCCCAGSRLFVHRQHFDQVVEGVAEEAKKIKLGPGMHPDSNMGPMVSQIQQDRVCSYLDIGAKEGATAVCGGKRAESEGYFVEPTVLIDTHPNMKVIQEEIFGPVVAAVAFDDIEEVIATANDSIYGLAAAVWTKDISLGHRIAKRIKAGTVWMNCYNVFDASLPFGGYKQSGWGREMGHEAIQLYTQTKAVTLQLK</sequence>
<dbReference type="OrthoDB" id="4503395at2"/>
<dbReference type="SUPFAM" id="SSF53720">
    <property type="entry name" value="ALDH-like"/>
    <property type="match status" value="1"/>
</dbReference>
<proteinExistence type="inferred from homology"/>
<dbReference type="InterPro" id="IPR029510">
    <property type="entry name" value="Ald_DH_CS_GLU"/>
</dbReference>
<dbReference type="RefSeq" id="WP_144970561.1">
    <property type="nucleotide sequence ID" value="NZ_CP036289.1"/>
</dbReference>
<evidence type="ECO:0000256" key="4">
    <source>
        <dbReference type="PROSITE-ProRule" id="PRU10007"/>
    </source>
</evidence>
<dbReference type="GO" id="GO:0008957">
    <property type="term" value="F:phenylacetaldehyde dehydrogenase (NAD+) activity"/>
    <property type="evidence" value="ECO:0007669"/>
    <property type="project" value="UniProtKB-EC"/>
</dbReference>
<dbReference type="PROSITE" id="PS00687">
    <property type="entry name" value="ALDEHYDE_DEHYDR_GLU"/>
    <property type="match status" value="1"/>
</dbReference>
<feature type="active site" evidence="4">
    <location>
        <position position="275"/>
    </location>
</feature>
<dbReference type="InterPro" id="IPR016162">
    <property type="entry name" value="Ald_DH_N"/>
</dbReference>
<keyword evidence="2 5" id="KW-0560">Oxidoreductase</keyword>
<dbReference type="Gene3D" id="3.40.605.10">
    <property type="entry name" value="Aldehyde Dehydrogenase, Chain A, domain 1"/>
    <property type="match status" value="1"/>
</dbReference>
<dbReference type="AlphaFoldDB" id="A0A518C304"/>
<dbReference type="InterPro" id="IPR015590">
    <property type="entry name" value="Aldehyde_DH_dom"/>
</dbReference>
<dbReference type="PROSITE" id="PS00070">
    <property type="entry name" value="ALDEHYDE_DEHYDR_CYS"/>
    <property type="match status" value="1"/>
</dbReference>
<dbReference type="EMBL" id="CP036289">
    <property type="protein sequence ID" value="QDU73603.1"/>
    <property type="molecule type" value="Genomic_DNA"/>
</dbReference>
<evidence type="ECO:0000256" key="3">
    <source>
        <dbReference type="ARBA" id="ARBA00023027"/>
    </source>
</evidence>
<evidence type="ECO:0000313" key="8">
    <source>
        <dbReference type="Proteomes" id="UP000318626"/>
    </source>
</evidence>
<accession>A0A518C304</accession>
<keyword evidence="8" id="KW-1185">Reference proteome</keyword>
<evidence type="ECO:0000256" key="5">
    <source>
        <dbReference type="RuleBase" id="RU003345"/>
    </source>
</evidence>
<reference evidence="8" key="1">
    <citation type="submission" date="2019-02" db="EMBL/GenBank/DDBJ databases">
        <title>Deep-cultivation of Planctomycetes and their phenomic and genomic characterization uncovers novel biology.</title>
        <authorList>
            <person name="Wiegand S."/>
            <person name="Jogler M."/>
            <person name="Boedeker C."/>
            <person name="Pinto D."/>
            <person name="Vollmers J."/>
            <person name="Rivas-Marin E."/>
            <person name="Kohn T."/>
            <person name="Peeters S.H."/>
            <person name="Heuer A."/>
            <person name="Rast P."/>
            <person name="Oberbeckmann S."/>
            <person name="Bunk B."/>
            <person name="Jeske O."/>
            <person name="Meyerdierks A."/>
            <person name="Storesund J.E."/>
            <person name="Kallscheuer N."/>
            <person name="Luecker S."/>
            <person name="Lage O.M."/>
            <person name="Pohl T."/>
            <person name="Merkel B.J."/>
            <person name="Hornburger P."/>
            <person name="Mueller R.-W."/>
            <person name="Bruemmer F."/>
            <person name="Labrenz M."/>
            <person name="Spormann A.M."/>
            <person name="Op den Camp H."/>
            <person name="Overmann J."/>
            <person name="Amann R."/>
            <person name="Jetten M.S.M."/>
            <person name="Mascher T."/>
            <person name="Medema M.H."/>
            <person name="Devos D.P."/>
            <person name="Kaster A.-K."/>
            <person name="Ovreas L."/>
            <person name="Rohde M."/>
            <person name="Galperin M.Y."/>
            <person name="Jogler C."/>
        </authorList>
    </citation>
    <scope>NUCLEOTIDE SEQUENCE [LARGE SCALE GENOMIC DNA]</scope>
    <source>
        <strain evidence="8">Pan97</strain>
    </source>
</reference>
<evidence type="ECO:0000256" key="2">
    <source>
        <dbReference type="ARBA" id="ARBA00023002"/>
    </source>
</evidence>
<protein>
    <submittedName>
        <fullName evidence="7">Phenylacetaldehyde dehydrogenase</fullName>
        <ecNumber evidence="7">1.2.1.39</ecNumber>
    </submittedName>
</protein>
<dbReference type="EC" id="1.2.1.39" evidence="7"/>
<dbReference type="InterPro" id="IPR016160">
    <property type="entry name" value="Ald_DH_CS_CYS"/>
</dbReference>
<dbReference type="InterPro" id="IPR016163">
    <property type="entry name" value="Ald_DH_C"/>
</dbReference>
<dbReference type="Proteomes" id="UP000318626">
    <property type="component" value="Chromosome"/>
</dbReference>
<evidence type="ECO:0000313" key="7">
    <source>
        <dbReference type="EMBL" id="QDU73603.1"/>
    </source>
</evidence>